<organism evidence="2">
    <name type="scientific">Amphimedon queenslandica</name>
    <name type="common">Sponge</name>
    <dbReference type="NCBI Taxonomy" id="400682"/>
    <lineage>
        <taxon>Eukaryota</taxon>
        <taxon>Metazoa</taxon>
        <taxon>Porifera</taxon>
        <taxon>Demospongiae</taxon>
        <taxon>Heteroscleromorpha</taxon>
        <taxon>Haplosclerida</taxon>
        <taxon>Niphatidae</taxon>
        <taxon>Amphimedon</taxon>
    </lineage>
</organism>
<protein>
    <submittedName>
        <fullName evidence="2">Uncharacterized protein</fullName>
    </submittedName>
</protein>
<proteinExistence type="predicted"/>
<feature type="region of interest" description="Disordered" evidence="1">
    <location>
        <begin position="1"/>
        <end position="26"/>
    </location>
</feature>
<dbReference type="AlphaFoldDB" id="A0A1X7U1U1"/>
<name>A0A1X7U1U1_AMPQE</name>
<reference evidence="2" key="1">
    <citation type="submission" date="2017-05" db="UniProtKB">
        <authorList>
            <consortium name="EnsemblMetazoa"/>
        </authorList>
    </citation>
    <scope>IDENTIFICATION</scope>
</reference>
<feature type="compositionally biased region" description="Acidic residues" evidence="1">
    <location>
        <begin position="92"/>
        <end position="111"/>
    </location>
</feature>
<evidence type="ECO:0000313" key="2">
    <source>
        <dbReference type="EnsemblMetazoa" id="Aqu2.1.21482_001"/>
    </source>
</evidence>
<accession>A0A1X7U1U1</accession>
<dbReference type="EnsemblMetazoa" id="Aqu2.1.21482_001">
    <property type="protein sequence ID" value="Aqu2.1.21482_001"/>
    <property type="gene ID" value="Aqu2.1.21482"/>
</dbReference>
<sequence>MANALKKHSSSERDKSKESSLSPKVQKRVAQYIYCSDSHERPRTRGAVKKLVKRYGLGHGDVVNFGDYRDGWSRVVKVVNEGEALSDSDLCWSDDEEENEGKNAEEEEEEQGKDNVEEVNNKDESVQESDSSSNNDYPLYKLAFNCGRDAYLGIPKDILADIDDAVTFYKDIIADAPSLDLLISPRDKFVVDRLGQVPNDWEFMIVYDWGTLEDFLIKVPNRDWDSFDPKTITREKIDARYFSGPVMVIDVDFTLNNVNDKSKYDLDASCIPSSWIMDKVVHGIELTGITWTLSGPLSDGEQVQNTVADALKGIEYELKVKIED</sequence>
<dbReference type="InParanoid" id="A0A1X7U1U1"/>
<feature type="region of interest" description="Disordered" evidence="1">
    <location>
        <begin position="88"/>
        <end position="134"/>
    </location>
</feature>
<evidence type="ECO:0000256" key="1">
    <source>
        <dbReference type="SAM" id="MobiDB-lite"/>
    </source>
</evidence>
<feature type="compositionally biased region" description="Basic and acidic residues" evidence="1">
    <location>
        <begin position="112"/>
        <end position="125"/>
    </location>
</feature>
<feature type="compositionally biased region" description="Basic and acidic residues" evidence="1">
    <location>
        <begin position="9"/>
        <end position="18"/>
    </location>
</feature>